<sequence length="84" mass="9433">MRFLHHFPLCSNSLPQVGQARTEGQSFTSSTPPNEIYGMSVRDQGPCQYSHCCHIDQRGVHSLSTPLSTASKTRMFFPSCWCKP</sequence>
<dbReference type="EMBL" id="GBXM01002375">
    <property type="protein sequence ID" value="JAI06203.1"/>
    <property type="molecule type" value="Transcribed_RNA"/>
</dbReference>
<evidence type="ECO:0000313" key="1">
    <source>
        <dbReference type="EMBL" id="JAI06203.1"/>
    </source>
</evidence>
<protein>
    <submittedName>
        <fullName evidence="1">Uncharacterized protein</fullName>
    </submittedName>
</protein>
<proteinExistence type="predicted"/>
<reference evidence="1" key="2">
    <citation type="journal article" date="2015" name="Fish Shellfish Immunol.">
        <title>Early steps in the European eel (Anguilla anguilla)-Vibrio vulnificus interaction in the gills: Role of the RtxA13 toxin.</title>
        <authorList>
            <person name="Callol A."/>
            <person name="Pajuelo D."/>
            <person name="Ebbesson L."/>
            <person name="Teles M."/>
            <person name="MacKenzie S."/>
            <person name="Amaro C."/>
        </authorList>
    </citation>
    <scope>NUCLEOTIDE SEQUENCE</scope>
</reference>
<reference evidence="1" key="1">
    <citation type="submission" date="2014-11" db="EMBL/GenBank/DDBJ databases">
        <authorList>
            <person name="Amaro Gonzalez C."/>
        </authorList>
    </citation>
    <scope>NUCLEOTIDE SEQUENCE</scope>
</reference>
<dbReference type="AlphaFoldDB" id="A0A0E9XTY0"/>
<organism evidence="1">
    <name type="scientific">Anguilla anguilla</name>
    <name type="common">European freshwater eel</name>
    <name type="synonym">Muraena anguilla</name>
    <dbReference type="NCBI Taxonomy" id="7936"/>
    <lineage>
        <taxon>Eukaryota</taxon>
        <taxon>Metazoa</taxon>
        <taxon>Chordata</taxon>
        <taxon>Craniata</taxon>
        <taxon>Vertebrata</taxon>
        <taxon>Euteleostomi</taxon>
        <taxon>Actinopterygii</taxon>
        <taxon>Neopterygii</taxon>
        <taxon>Teleostei</taxon>
        <taxon>Anguilliformes</taxon>
        <taxon>Anguillidae</taxon>
        <taxon>Anguilla</taxon>
    </lineage>
</organism>
<name>A0A0E9XTY0_ANGAN</name>
<accession>A0A0E9XTY0</accession>